<name>A0A024H384_9MICC</name>
<dbReference type="AlphaFoldDB" id="A0A024H384"/>
<comment type="caution">
    <text evidence="1">The sequence shown here is derived from an EMBL/GenBank/DDBJ whole genome shotgun (WGS) entry which is preliminary data.</text>
</comment>
<reference evidence="2" key="1">
    <citation type="journal article" date="2014" name="Genome Announc.">
        <title>Genome Sequence of Arthrobacter siccitolerans 4J27, a Xeroprotectant-Producing Desiccation-Tolerant Microorganism.</title>
        <authorList>
            <person name="Manzanera M."/>
            <person name="Santa-Cruz-Calvo L."/>
            <person name="Vilchez J.I."/>
            <person name="Garcia-Fontana C."/>
            <person name="Silva-Castro G.A."/>
            <person name="Calvo C."/>
            <person name="Gonzalez-Lopez J."/>
        </authorList>
    </citation>
    <scope>NUCLEOTIDE SEQUENCE [LARGE SCALE GENOMIC DNA]</scope>
    <source>
        <strain evidence="2">4J27</strain>
    </source>
</reference>
<dbReference type="Proteomes" id="UP000035722">
    <property type="component" value="Unassembled WGS sequence"/>
</dbReference>
<proteinExistence type="predicted"/>
<evidence type="ECO:0000313" key="2">
    <source>
        <dbReference type="Proteomes" id="UP000035722"/>
    </source>
</evidence>
<protein>
    <submittedName>
        <fullName evidence="1">Uncharacterized protein</fullName>
    </submittedName>
</protein>
<evidence type="ECO:0000313" key="1">
    <source>
        <dbReference type="EMBL" id="CCQ46234.1"/>
    </source>
</evidence>
<sequence>MLLVLRKLGQKSLALVVGTLSTRIAEIADCTSKDSKNGFSSASALMRPLEFA</sequence>
<keyword evidence="2" id="KW-1185">Reference proteome</keyword>
<accession>A0A024H384</accession>
<organism evidence="1 2">
    <name type="scientific">Pseudarthrobacter siccitolerans</name>
    <dbReference type="NCBI Taxonomy" id="861266"/>
    <lineage>
        <taxon>Bacteria</taxon>
        <taxon>Bacillati</taxon>
        <taxon>Actinomycetota</taxon>
        <taxon>Actinomycetes</taxon>
        <taxon>Micrococcales</taxon>
        <taxon>Micrococcaceae</taxon>
        <taxon>Pseudarthrobacter</taxon>
    </lineage>
</organism>
<dbReference type="EMBL" id="CAQI01000042">
    <property type="protein sequence ID" value="CCQ46234.1"/>
    <property type="molecule type" value="Genomic_DNA"/>
</dbReference>
<gene>
    <name evidence="1" type="ORF">ARTSIC4J27_2194</name>
</gene>